<dbReference type="RefSeq" id="WP_116050343.1">
    <property type="nucleotide sequence ID" value="NZ_QUBQ01000011.1"/>
</dbReference>
<comment type="caution">
    <text evidence="1">The sequence shown here is derived from an EMBL/GenBank/DDBJ whole genome shotgun (WGS) entry which is preliminary data.</text>
</comment>
<keyword evidence="2" id="KW-1185">Reference proteome</keyword>
<proteinExistence type="predicted"/>
<reference evidence="1 2" key="1">
    <citation type="submission" date="2018-08" db="EMBL/GenBank/DDBJ databases">
        <title>Paenibacillus sp. M4BSY-1, whole genome shotgun sequence.</title>
        <authorList>
            <person name="Tuo L."/>
        </authorList>
    </citation>
    <scope>NUCLEOTIDE SEQUENCE [LARGE SCALE GENOMIC DNA]</scope>
    <source>
        <strain evidence="1 2">M4BSY-1</strain>
    </source>
</reference>
<protein>
    <recommendedName>
        <fullName evidence="3">Butirosin biosynthesis protein H N-terminal domain-containing protein</fullName>
    </recommendedName>
</protein>
<name>A0A371NZI7_9BACL</name>
<evidence type="ECO:0000313" key="1">
    <source>
        <dbReference type="EMBL" id="REK69097.1"/>
    </source>
</evidence>
<organism evidence="1 2">
    <name type="scientific">Paenibacillus paeoniae</name>
    <dbReference type="NCBI Taxonomy" id="2292705"/>
    <lineage>
        <taxon>Bacteria</taxon>
        <taxon>Bacillati</taxon>
        <taxon>Bacillota</taxon>
        <taxon>Bacilli</taxon>
        <taxon>Bacillales</taxon>
        <taxon>Paenibacillaceae</taxon>
        <taxon>Paenibacillus</taxon>
    </lineage>
</organism>
<gene>
    <name evidence="1" type="ORF">DX130_26075</name>
</gene>
<dbReference type="Proteomes" id="UP000261905">
    <property type="component" value="Unassembled WGS sequence"/>
</dbReference>
<evidence type="ECO:0000313" key="2">
    <source>
        <dbReference type="Proteomes" id="UP000261905"/>
    </source>
</evidence>
<evidence type="ECO:0008006" key="3">
    <source>
        <dbReference type="Google" id="ProtNLM"/>
    </source>
</evidence>
<sequence length="330" mass="38754">MSCINKIIPFNEFWMNCILNSAYSIATTKDNSYADAAYINNYSYSSWEAAIDPEFISPTIEVLNYADKWESFVLCEVIETEIPVFFEDTQNFLVELQQIISEQKIVRLHVDLFYWLPKNIAWNRFHMSHYSIINGYDTEKREYFILDDDIDGYGTHVIPEERLIKAFYNSNAMIDPDPATPHAYVYCIRDSIVPYKISITEVKSNAERIVEELSVYSFENLWNFKEDKKDEINEYINISLIGINIIENRHIGNGFLSKRLVELELINSTTFENMKTQLAKLQRGWKTIKQVFINSMVSDTKEINIDLIRSKANEMLSREKEMWLALLEEK</sequence>
<dbReference type="EMBL" id="QUBQ01000011">
    <property type="protein sequence ID" value="REK69097.1"/>
    <property type="molecule type" value="Genomic_DNA"/>
</dbReference>
<dbReference type="AlphaFoldDB" id="A0A371NZI7"/>
<accession>A0A371NZI7</accession>
<dbReference type="OrthoDB" id="2530145at2"/>